<evidence type="ECO:0000313" key="3">
    <source>
        <dbReference type="Proteomes" id="UP000694569"/>
    </source>
</evidence>
<dbReference type="PANTHER" id="PTHR33332">
    <property type="entry name" value="REVERSE TRANSCRIPTASE DOMAIN-CONTAINING PROTEIN"/>
    <property type="match status" value="1"/>
</dbReference>
<dbReference type="Proteomes" id="UP000694569">
    <property type="component" value="Unplaced"/>
</dbReference>
<evidence type="ECO:0000259" key="1">
    <source>
        <dbReference type="PROSITE" id="PS50878"/>
    </source>
</evidence>
<evidence type="ECO:0000313" key="2">
    <source>
        <dbReference type="Ensembl" id="ENSLLEP00000009324.1"/>
    </source>
</evidence>
<dbReference type="InterPro" id="IPR000477">
    <property type="entry name" value="RT_dom"/>
</dbReference>
<accession>A0A8C5M6C7</accession>
<dbReference type="SUPFAM" id="SSF56672">
    <property type="entry name" value="DNA/RNA polymerases"/>
    <property type="match status" value="2"/>
</dbReference>
<dbReference type="PROSITE" id="PS50878">
    <property type="entry name" value="RT_POL"/>
    <property type="match status" value="1"/>
</dbReference>
<dbReference type="AlphaFoldDB" id="A0A8C5M6C7"/>
<dbReference type="CDD" id="cd01650">
    <property type="entry name" value="RT_nLTR_like"/>
    <property type="match status" value="1"/>
</dbReference>
<feature type="domain" description="Reverse transcriptase" evidence="1">
    <location>
        <begin position="28"/>
        <end position="350"/>
    </location>
</feature>
<name>A0A8C5M6C7_9ANUR</name>
<dbReference type="OrthoDB" id="416454at2759"/>
<proteinExistence type="predicted"/>
<dbReference type="Ensembl" id="ENSLLET00000009683.1">
    <property type="protein sequence ID" value="ENSLLEP00000009324.1"/>
    <property type="gene ID" value="ENSLLEG00000005953.1"/>
</dbReference>
<dbReference type="InterPro" id="IPR043502">
    <property type="entry name" value="DNA/RNA_pol_sf"/>
</dbReference>
<protein>
    <recommendedName>
        <fullName evidence="1">Reverse transcriptase domain-containing protein</fullName>
    </recommendedName>
</protein>
<organism evidence="2 3">
    <name type="scientific">Leptobrachium leishanense</name>
    <name type="common">Leishan spiny toad</name>
    <dbReference type="NCBI Taxonomy" id="445787"/>
    <lineage>
        <taxon>Eukaryota</taxon>
        <taxon>Metazoa</taxon>
        <taxon>Chordata</taxon>
        <taxon>Craniata</taxon>
        <taxon>Vertebrata</taxon>
        <taxon>Euteleostomi</taxon>
        <taxon>Amphibia</taxon>
        <taxon>Batrachia</taxon>
        <taxon>Anura</taxon>
        <taxon>Pelobatoidea</taxon>
        <taxon>Megophryidae</taxon>
        <taxon>Leptobrachium</taxon>
    </lineage>
</organism>
<reference evidence="2" key="2">
    <citation type="submission" date="2025-09" db="UniProtKB">
        <authorList>
            <consortium name="Ensembl"/>
        </authorList>
    </citation>
    <scope>IDENTIFICATION</scope>
</reference>
<dbReference type="GeneTree" id="ENSGT01150000286902"/>
<dbReference type="Pfam" id="PF00078">
    <property type="entry name" value="RVT_1"/>
    <property type="match status" value="1"/>
</dbReference>
<reference evidence="2" key="1">
    <citation type="submission" date="2025-08" db="UniProtKB">
        <authorList>
            <consortium name="Ensembl"/>
        </authorList>
    </citation>
    <scope>IDENTIFICATION</scope>
</reference>
<sequence>MGPDGIHPKLLKELSDVIAKPLTDLFNQSLLTGVVPEDWKLANVVPIYKKGSREESGNYRPVSLTSVVGKLMETMLKERIVEHLKTHRLQDQKQHGFTSGRSCQTNLIDFFDWVTKIIDTGGAVDIAYLDFSKAFDTVPHRRLINKLQSLSLDSNIVDWIRQWLSDRQQRVVVNGVYSAQGLVTSGVPQGSAFDTVPHRRLINKLQSLSLDSNIVDWIRQWLSDRQQRVVVNGVYSAQGLVTSGVPQGSVLGPILFNIFISDIAEGINGKVCLFADDTKICNRVDVPGGISQMTNDLGKLKKWSELWQLSFNVDKCKKMHLGRKNPRAEYRIFDTVLTSTSEERDLGVIISEDLRVSSQCNRAAGNASRMLGCVGRGISSRKREVLMPLYRALVRPHLEYCVQYWRPYLQKDIDILERVQRRATKMVYGLNEKSYQERLNDLNMYSLEKRRDRGDMIETFKYVKGIHKVEEGSIFKRKQNSKTRGHSLRLEGQRFKSNIRKHYFTERVVDTWNSLPVEVVEAKTVIEFKQAWDRHKAILNKR</sequence>
<keyword evidence="3" id="KW-1185">Reference proteome</keyword>